<proteinExistence type="predicted"/>
<reference evidence="1 2" key="1">
    <citation type="journal article" date="2015" name="Stand. Genomic Sci.">
        <title>Genomic Encyclopedia of Bacterial and Archaeal Type Strains, Phase III: the genomes of soil and plant-associated and newly described type strains.</title>
        <authorList>
            <person name="Whitman W.B."/>
            <person name="Woyke T."/>
            <person name="Klenk H.P."/>
            <person name="Zhou Y."/>
            <person name="Lilburn T.G."/>
            <person name="Beck B.J."/>
            <person name="De Vos P."/>
            <person name="Vandamme P."/>
            <person name="Eisen J.A."/>
            <person name="Garrity G."/>
            <person name="Hugenholtz P."/>
            <person name="Kyrpides N.C."/>
        </authorList>
    </citation>
    <scope>NUCLEOTIDE SEQUENCE [LARGE SCALE GENOMIC DNA]</scope>
    <source>
        <strain evidence="1 2">VKM Ac-2541</strain>
    </source>
</reference>
<evidence type="ECO:0008006" key="3">
    <source>
        <dbReference type="Google" id="ProtNLM"/>
    </source>
</evidence>
<keyword evidence="2" id="KW-1185">Reference proteome</keyword>
<comment type="caution">
    <text evidence="1">The sequence shown here is derived from an EMBL/GenBank/DDBJ whole genome shotgun (WGS) entry which is preliminary data.</text>
</comment>
<dbReference type="EMBL" id="SLWR01000014">
    <property type="protein sequence ID" value="TCO42293.1"/>
    <property type="molecule type" value="Genomic_DNA"/>
</dbReference>
<accession>A0A4R2ICK1</accession>
<dbReference type="InterPro" id="IPR011009">
    <property type="entry name" value="Kinase-like_dom_sf"/>
</dbReference>
<organism evidence="1 2">
    <name type="scientific">Kribbella antiqua</name>
    <dbReference type="NCBI Taxonomy" id="2512217"/>
    <lineage>
        <taxon>Bacteria</taxon>
        <taxon>Bacillati</taxon>
        <taxon>Actinomycetota</taxon>
        <taxon>Actinomycetes</taxon>
        <taxon>Propionibacteriales</taxon>
        <taxon>Kribbellaceae</taxon>
        <taxon>Kribbella</taxon>
    </lineage>
</organism>
<evidence type="ECO:0000313" key="1">
    <source>
        <dbReference type="EMBL" id="TCO42293.1"/>
    </source>
</evidence>
<protein>
    <recommendedName>
        <fullName evidence="3">Phosphotransferase family enzyme</fullName>
    </recommendedName>
</protein>
<dbReference type="AlphaFoldDB" id="A0A4R2ICK1"/>
<dbReference type="SUPFAM" id="SSF56112">
    <property type="entry name" value="Protein kinase-like (PK-like)"/>
    <property type="match status" value="1"/>
</dbReference>
<evidence type="ECO:0000313" key="2">
    <source>
        <dbReference type="Proteomes" id="UP000295573"/>
    </source>
</evidence>
<name>A0A4R2ICK1_9ACTN</name>
<dbReference type="Gene3D" id="3.90.1200.10">
    <property type="match status" value="1"/>
</dbReference>
<gene>
    <name evidence="1" type="ORF">EV646_114116</name>
</gene>
<sequence length="82" mass="9124">MRTVMADLGSKQDAFGLIHADLHLDNALFDGDAVRLILDDFIATRYVAFGLWFAGMAQVNPAFAADLPKVMAWIERSLDRLL</sequence>
<dbReference type="Proteomes" id="UP000295573">
    <property type="component" value="Unassembled WGS sequence"/>
</dbReference>